<sequence>MKGETIPDQNHIARFCRPMQAPEEQIQATAFMLRADEESLSVNWLEFLKCSSRESEIAKIRTTYSQTFTVGARARIAVLNVGEVRKKVLTESPDGRNLEVLHDPLMNDPSHSGIYNLKQDDELMIAELILEVVRESYSARK</sequence>
<comment type="caution">
    <text evidence="1">The sequence shown here is derived from an EMBL/GenBank/DDBJ whole genome shotgun (WGS) entry which is preliminary data.</text>
</comment>
<name>A0A8J6N7F2_9BACT</name>
<proteinExistence type="predicted"/>
<dbReference type="Proteomes" id="UP000603545">
    <property type="component" value="Unassembled WGS sequence"/>
</dbReference>
<accession>A0A8J6N7F2</accession>
<organism evidence="1 2">
    <name type="scientific">Candidatus Desulfaltia bathyphila</name>
    <dbReference type="NCBI Taxonomy" id="2841697"/>
    <lineage>
        <taxon>Bacteria</taxon>
        <taxon>Pseudomonadati</taxon>
        <taxon>Thermodesulfobacteriota</taxon>
        <taxon>Desulfobacteria</taxon>
        <taxon>Desulfobacterales</taxon>
        <taxon>Desulfobacterales incertae sedis</taxon>
        <taxon>Candidatus Desulfaltia</taxon>
    </lineage>
</organism>
<reference evidence="1 2" key="1">
    <citation type="submission" date="2020-08" db="EMBL/GenBank/DDBJ databases">
        <title>Bridging the membrane lipid divide: bacteria of the FCB group superphylum have the potential to synthesize archaeal ether lipids.</title>
        <authorList>
            <person name="Villanueva L."/>
            <person name="Von Meijenfeldt F.A.B."/>
            <person name="Westbye A.B."/>
            <person name="Yadav S."/>
            <person name="Hopmans E.C."/>
            <person name="Dutilh B.E."/>
            <person name="Sinninghe Damste J.S."/>
        </authorList>
    </citation>
    <scope>NUCLEOTIDE SEQUENCE [LARGE SCALE GENOMIC DNA]</scope>
    <source>
        <strain evidence="1">NIOZ-UU82</strain>
    </source>
</reference>
<gene>
    <name evidence="1" type="ORF">H8E80_09960</name>
</gene>
<evidence type="ECO:0000313" key="2">
    <source>
        <dbReference type="Proteomes" id="UP000603545"/>
    </source>
</evidence>
<dbReference type="EMBL" id="JACNLL010000098">
    <property type="protein sequence ID" value="MBC8200346.1"/>
    <property type="molecule type" value="Genomic_DNA"/>
</dbReference>
<evidence type="ECO:0000313" key="1">
    <source>
        <dbReference type="EMBL" id="MBC8200346.1"/>
    </source>
</evidence>
<dbReference type="AlphaFoldDB" id="A0A8J6N7F2"/>
<protein>
    <submittedName>
        <fullName evidence="1">Uncharacterized protein</fullName>
    </submittedName>
</protein>